<name>A0A537LNY2_9BACT</name>
<sequence length="371" mass="41001">MQITSIRTRQVDIPLPAPFHPAWAPGRVETQIRVAYVRIDTDAGIYGIAGHEFYGAEEQAVARIATYLVGEDPLRIEKHAGTLRYLWPYFGTAVWFVELALWDILGKVAGLPVYKLLGNVSDAVPVYASTGQNRTPAQRADDARRLRDQGFRAIKLRIHNESLTDDIAQVAAVRKAVGESMAIMVDANQTDTADAPMPGPHWTYHRALQTAEALAEYGVTWLEEPLPRHAYEELRRLHEASPVAIAGGEVNQRFDELQRLLLDGCYDILQPDVTLCEGLLRTKALATMAHAAGALLTPHTWGDPLGMVANLHLAASISNTTFFEFPHDPPAFPASTYQQTLREPLDIVDGMVRVPQAPGLGVELQDWIFGE</sequence>
<evidence type="ECO:0000313" key="3">
    <source>
        <dbReference type="EMBL" id="TMJ09992.1"/>
    </source>
</evidence>
<dbReference type="InterPro" id="IPR036849">
    <property type="entry name" value="Enolase-like_C_sf"/>
</dbReference>
<dbReference type="Pfam" id="PF13378">
    <property type="entry name" value="MR_MLE_C"/>
    <property type="match status" value="1"/>
</dbReference>
<dbReference type="Pfam" id="PF02746">
    <property type="entry name" value="MR_MLE_N"/>
    <property type="match status" value="1"/>
</dbReference>
<gene>
    <name evidence="3" type="ORF">E6G98_08170</name>
    <name evidence="2" type="ORF">E6G99_02320</name>
</gene>
<evidence type="ECO:0000259" key="1">
    <source>
        <dbReference type="SMART" id="SM00922"/>
    </source>
</evidence>
<accession>A0A537LNY2</accession>
<reference evidence="4 5" key="1">
    <citation type="journal article" date="2019" name="Nat. Microbiol.">
        <title>Mediterranean grassland soil C-N compound turnover is dependent on rainfall and depth, and is mediated by genomically divergent microorganisms.</title>
        <authorList>
            <person name="Diamond S."/>
            <person name="Andeer P.F."/>
            <person name="Li Z."/>
            <person name="Crits-Christoph A."/>
            <person name="Burstein D."/>
            <person name="Anantharaman K."/>
            <person name="Lane K.R."/>
            <person name="Thomas B.C."/>
            <person name="Pan C."/>
            <person name="Northen T.R."/>
            <person name="Banfield J.F."/>
        </authorList>
    </citation>
    <scope>NUCLEOTIDE SEQUENCE [LARGE SCALE GENOMIC DNA]</scope>
    <source>
        <strain evidence="3">NP_1</strain>
        <strain evidence="2">NP_2</strain>
    </source>
</reference>
<proteinExistence type="predicted"/>
<dbReference type="Gene3D" id="3.30.390.10">
    <property type="entry name" value="Enolase-like, N-terminal domain"/>
    <property type="match status" value="1"/>
</dbReference>
<evidence type="ECO:0000313" key="5">
    <source>
        <dbReference type="Proteomes" id="UP000318661"/>
    </source>
</evidence>
<feature type="domain" description="Mandelate racemase/muconate lactonizing enzyme C-terminal" evidence="1">
    <location>
        <begin position="136"/>
        <end position="244"/>
    </location>
</feature>
<dbReference type="Proteomes" id="UP000315217">
    <property type="component" value="Unassembled WGS sequence"/>
</dbReference>
<dbReference type="PANTHER" id="PTHR48080">
    <property type="entry name" value="D-GALACTONATE DEHYDRATASE-RELATED"/>
    <property type="match status" value="1"/>
</dbReference>
<dbReference type="Proteomes" id="UP000318661">
    <property type="component" value="Unassembled WGS sequence"/>
</dbReference>
<dbReference type="SFLD" id="SFLDG00179">
    <property type="entry name" value="mandelate_racemase"/>
    <property type="match status" value="1"/>
</dbReference>
<comment type="caution">
    <text evidence="2">The sequence shown here is derived from an EMBL/GenBank/DDBJ whole genome shotgun (WGS) entry which is preliminary data.</text>
</comment>
<dbReference type="AlphaFoldDB" id="A0A537LNY2"/>
<dbReference type="InterPro" id="IPR034593">
    <property type="entry name" value="DgoD-like"/>
</dbReference>
<dbReference type="InterPro" id="IPR029065">
    <property type="entry name" value="Enolase_C-like"/>
</dbReference>
<evidence type="ECO:0000313" key="2">
    <source>
        <dbReference type="EMBL" id="TMJ09728.1"/>
    </source>
</evidence>
<dbReference type="SFLD" id="SFLDS00001">
    <property type="entry name" value="Enolase"/>
    <property type="match status" value="1"/>
</dbReference>
<dbReference type="EMBL" id="VBAI01000137">
    <property type="protein sequence ID" value="TMJ09992.1"/>
    <property type="molecule type" value="Genomic_DNA"/>
</dbReference>
<dbReference type="CDD" id="cd03316">
    <property type="entry name" value="MR_like"/>
    <property type="match status" value="1"/>
</dbReference>
<dbReference type="SUPFAM" id="SSF54826">
    <property type="entry name" value="Enolase N-terminal domain-like"/>
    <property type="match status" value="1"/>
</dbReference>
<dbReference type="InterPro" id="IPR013341">
    <property type="entry name" value="Mandelate_racemase_N_dom"/>
</dbReference>
<dbReference type="InterPro" id="IPR029017">
    <property type="entry name" value="Enolase-like_N"/>
</dbReference>
<protein>
    <submittedName>
        <fullName evidence="2">Mandelate racemase/muconate lactonizing enzyme family protein</fullName>
    </submittedName>
</protein>
<dbReference type="Gene3D" id="3.20.20.120">
    <property type="entry name" value="Enolase-like C-terminal domain"/>
    <property type="match status" value="1"/>
</dbReference>
<dbReference type="InterPro" id="IPR013342">
    <property type="entry name" value="Mandelate_racemase_C"/>
</dbReference>
<evidence type="ECO:0000313" key="4">
    <source>
        <dbReference type="Proteomes" id="UP000315217"/>
    </source>
</evidence>
<organism evidence="2 5">
    <name type="scientific">Candidatus Segetimicrobium genomatis</name>
    <dbReference type="NCBI Taxonomy" id="2569760"/>
    <lineage>
        <taxon>Bacteria</taxon>
        <taxon>Bacillati</taxon>
        <taxon>Candidatus Sysuimicrobiota</taxon>
        <taxon>Candidatus Sysuimicrobiia</taxon>
        <taxon>Candidatus Sysuimicrobiales</taxon>
        <taxon>Candidatus Segetimicrobiaceae</taxon>
        <taxon>Candidatus Segetimicrobium</taxon>
    </lineage>
</organism>
<dbReference type="EMBL" id="VBAJ01000042">
    <property type="protein sequence ID" value="TMJ09728.1"/>
    <property type="molecule type" value="Genomic_DNA"/>
</dbReference>
<dbReference type="SMART" id="SM00922">
    <property type="entry name" value="MR_MLE"/>
    <property type="match status" value="1"/>
</dbReference>
<dbReference type="SUPFAM" id="SSF51604">
    <property type="entry name" value="Enolase C-terminal domain-like"/>
    <property type="match status" value="1"/>
</dbReference>